<sequence length="154" mass="17393">MSYVISDWRFEARRPVALGLDGDIEEMETSSFVSTPGVEPLLSYRHLDRATLEIRLLRFFANDEGDLIGSLSQARLEDSKIQYDALSYVWGSHAKSMHITIDGQTLAITRNLQKALTLLVSVTARPLWVDAICIDQTNTGERNHIVSLMHGIYR</sequence>
<name>A0A9Q8LG08_PASFU</name>
<dbReference type="PANTHER" id="PTHR24148">
    <property type="entry name" value="ANKYRIN REPEAT DOMAIN-CONTAINING PROTEIN 39 HOMOLOG-RELATED"/>
    <property type="match status" value="1"/>
</dbReference>
<dbReference type="RefSeq" id="XP_047761307.1">
    <property type="nucleotide sequence ID" value="XM_047903057.1"/>
</dbReference>
<proteinExistence type="predicted"/>
<evidence type="ECO:0000259" key="1">
    <source>
        <dbReference type="Pfam" id="PF06985"/>
    </source>
</evidence>
<dbReference type="Proteomes" id="UP000756132">
    <property type="component" value="Chromosome 4"/>
</dbReference>
<accession>A0A9Q8LG08</accession>
<dbReference type="InterPro" id="IPR052895">
    <property type="entry name" value="HetReg/Transcr_Mod"/>
</dbReference>
<evidence type="ECO:0000313" key="3">
    <source>
        <dbReference type="Proteomes" id="UP000756132"/>
    </source>
</evidence>
<dbReference type="GeneID" id="71983787"/>
<dbReference type="AlphaFoldDB" id="A0A9Q8LG08"/>
<keyword evidence="3" id="KW-1185">Reference proteome</keyword>
<feature type="domain" description="Heterokaryon incompatibility" evidence="1">
    <location>
        <begin position="83"/>
        <end position="154"/>
    </location>
</feature>
<protein>
    <recommendedName>
        <fullName evidence="1">Heterokaryon incompatibility domain-containing protein</fullName>
    </recommendedName>
</protein>
<organism evidence="2 3">
    <name type="scientific">Passalora fulva</name>
    <name type="common">Tomato leaf mold</name>
    <name type="synonym">Cladosporium fulvum</name>
    <dbReference type="NCBI Taxonomy" id="5499"/>
    <lineage>
        <taxon>Eukaryota</taxon>
        <taxon>Fungi</taxon>
        <taxon>Dikarya</taxon>
        <taxon>Ascomycota</taxon>
        <taxon>Pezizomycotina</taxon>
        <taxon>Dothideomycetes</taxon>
        <taxon>Dothideomycetidae</taxon>
        <taxon>Mycosphaerellales</taxon>
        <taxon>Mycosphaerellaceae</taxon>
        <taxon>Fulvia</taxon>
    </lineage>
</organism>
<dbReference type="OrthoDB" id="3553147at2759"/>
<dbReference type="EMBL" id="CP090166">
    <property type="protein sequence ID" value="UJO16941.1"/>
    <property type="molecule type" value="Genomic_DNA"/>
</dbReference>
<dbReference type="KEGG" id="ffu:CLAFUR5_03909"/>
<gene>
    <name evidence="2" type="ORF">CLAFUR5_03909</name>
</gene>
<reference evidence="2" key="1">
    <citation type="submission" date="2021-12" db="EMBL/GenBank/DDBJ databases">
        <authorList>
            <person name="Zaccaron A."/>
            <person name="Stergiopoulos I."/>
        </authorList>
    </citation>
    <scope>NUCLEOTIDE SEQUENCE</scope>
    <source>
        <strain evidence="2">Race5_Kim</strain>
    </source>
</reference>
<reference evidence="2" key="2">
    <citation type="journal article" date="2022" name="Microb. Genom.">
        <title>A chromosome-scale genome assembly of the tomato pathogen Cladosporium fulvum reveals a compartmentalized genome architecture and the presence of a dispensable chromosome.</title>
        <authorList>
            <person name="Zaccaron A.Z."/>
            <person name="Chen L.H."/>
            <person name="Samaras A."/>
            <person name="Stergiopoulos I."/>
        </authorList>
    </citation>
    <scope>NUCLEOTIDE SEQUENCE</scope>
    <source>
        <strain evidence="2">Race5_Kim</strain>
    </source>
</reference>
<dbReference type="Pfam" id="PF06985">
    <property type="entry name" value="HET"/>
    <property type="match status" value="1"/>
</dbReference>
<dbReference type="PANTHER" id="PTHR24148:SF73">
    <property type="entry name" value="HET DOMAIN PROTEIN (AFU_ORTHOLOGUE AFUA_8G01020)"/>
    <property type="match status" value="1"/>
</dbReference>
<dbReference type="InterPro" id="IPR010730">
    <property type="entry name" value="HET"/>
</dbReference>
<evidence type="ECO:0000313" key="2">
    <source>
        <dbReference type="EMBL" id="UJO16941.1"/>
    </source>
</evidence>